<evidence type="ECO:0000256" key="4">
    <source>
        <dbReference type="ARBA" id="ARBA00047645"/>
    </source>
</evidence>
<evidence type="ECO:0000256" key="6">
    <source>
        <dbReference type="RuleBase" id="RU000553"/>
    </source>
</evidence>
<evidence type="ECO:0000313" key="10">
    <source>
        <dbReference type="Proteomes" id="UP001296943"/>
    </source>
</evidence>
<gene>
    <name evidence="9" type="ORF">JOC48_000367</name>
</gene>
<dbReference type="PANTHER" id="PTHR47268:SF4">
    <property type="entry name" value="ACYLPHOSPHATASE"/>
    <property type="match status" value="1"/>
</dbReference>
<keyword evidence="10" id="KW-1185">Reference proteome</keyword>
<reference evidence="9 10" key="1">
    <citation type="submission" date="2021-01" db="EMBL/GenBank/DDBJ databases">
        <title>Genomic Encyclopedia of Type Strains, Phase IV (KMG-IV): sequencing the most valuable type-strain genomes for metagenomic binning, comparative biology and taxonomic classification.</title>
        <authorList>
            <person name="Goeker M."/>
        </authorList>
    </citation>
    <scope>NUCLEOTIDE SEQUENCE [LARGE SCALE GENOMIC DNA]</scope>
    <source>
        <strain evidence="9 10">DSM 23711</strain>
    </source>
</reference>
<dbReference type="PROSITE" id="PS00151">
    <property type="entry name" value="ACYLPHOSPHATASE_2"/>
    <property type="match status" value="1"/>
</dbReference>
<dbReference type="RefSeq" id="WP_204497343.1">
    <property type="nucleotide sequence ID" value="NZ_JAFBDR010000001.1"/>
</dbReference>
<evidence type="ECO:0000256" key="1">
    <source>
        <dbReference type="ARBA" id="ARBA00005614"/>
    </source>
</evidence>
<sequence length="90" mass="10326">MYRVHMIVSGLVQGVGFRYTTQQRAKEIGVYGWVRNLSDGTVEVEAEGDSKKVDQFIEMIKKGPRRFITIDNVQITTYSDIKDYSSFDIV</sequence>
<dbReference type="EMBL" id="JAFBDR010000001">
    <property type="protein sequence ID" value="MBM7569898.1"/>
    <property type="molecule type" value="Genomic_DNA"/>
</dbReference>
<dbReference type="PROSITE" id="PS51160">
    <property type="entry name" value="ACYLPHOSPHATASE_3"/>
    <property type="match status" value="1"/>
</dbReference>
<dbReference type="PRINTS" id="PR00112">
    <property type="entry name" value="ACYLPHPHTASE"/>
</dbReference>
<organism evidence="9 10">
    <name type="scientific">Aquibacillus albus</name>
    <dbReference type="NCBI Taxonomy" id="1168171"/>
    <lineage>
        <taxon>Bacteria</taxon>
        <taxon>Bacillati</taxon>
        <taxon>Bacillota</taxon>
        <taxon>Bacilli</taxon>
        <taxon>Bacillales</taxon>
        <taxon>Bacillaceae</taxon>
        <taxon>Aquibacillus</taxon>
    </lineage>
</organism>
<accession>A0ABS2MVS9</accession>
<dbReference type="InterPro" id="IPR001792">
    <property type="entry name" value="Acylphosphatase-like_dom"/>
</dbReference>
<dbReference type="InterPro" id="IPR020456">
    <property type="entry name" value="Acylphosphatase"/>
</dbReference>
<evidence type="ECO:0000259" key="8">
    <source>
        <dbReference type="PROSITE" id="PS51160"/>
    </source>
</evidence>
<protein>
    <recommendedName>
        <fullName evidence="3 5">Acylphosphatase</fullName>
        <ecNumber evidence="2 5">3.6.1.7</ecNumber>
    </recommendedName>
</protein>
<dbReference type="Proteomes" id="UP001296943">
    <property type="component" value="Unassembled WGS sequence"/>
</dbReference>
<name>A0ABS2MVS9_9BACI</name>
<evidence type="ECO:0000256" key="2">
    <source>
        <dbReference type="ARBA" id="ARBA00012150"/>
    </source>
</evidence>
<comment type="caution">
    <text evidence="9">The sequence shown here is derived from an EMBL/GenBank/DDBJ whole genome shotgun (WGS) entry which is preliminary data.</text>
</comment>
<dbReference type="Pfam" id="PF00708">
    <property type="entry name" value="Acylphosphatase"/>
    <property type="match status" value="1"/>
</dbReference>
<dbReference type="EC" id="3.6.1.7" evidence="2 5"/>
<dbReference type="InterPro" id="IPR036046">
    <property type="entry name" value="Acylphosphatase-like_dom_sf"/>
</dbReference>
<keyword evidence="5 6" id="KW-0378">Hydrolase</keyword>
<comment type="catalytic activity">
    <reaction evidence="4 5 6">
        <text>an acyl phosphate + H2O = a carboxylate + phosphate + H(+)</text>
        <dbReference type="Rhea" id="RHEA:14965"/>
        <dbReference type="ChEBI" id="CHEBI:15377"/>
        <dbReference type="ChEBI" id="CHEBI:15378"/>
        <dbReference type="ChEBI" id="CHEBI:29067"/>
        <dbReference type="ChEBI" id="CHEBI:43474"/>
        <dbReference type="ChEBI" id="CHEBI:59918"/>
        <dbReference type="EC" id="3.6.1.7"/>
    </reaction>
</comment>
<dbReference type="InterPro" id="IPR017968">
    <property type="entry name" value="Acylphosphatase_CS"/>
</dbReference>
<proteinExistence type="inferred from homology"/>
<feature type="domain" description="Acylphosphatase-like" evidence="8">
    <location>
        <begin position="3"/>
        <end position="90"/>
    </location>
</feature>
<feature type="active site" evidence="5">
    <location>
        <position position="36"/>
    </location>
</feature>
<dbReference type="SUPFAM" id="SSF54975">
    <property type="entry name" value="Acylphosphatase/BLUF domain-like"/>
    <property type="match status" value="1"/>
</dbReference>
<evidence type="ECO:0000313" key="9">
    <source>
        <dbReference type="EMBL" id="MBM7569898.1"/>
    </source>
</evidence>
<feature type="active site" evidence="5">
    <location>
        <position position="18"/>
    </location>
</feature>
<dbReference type="PROSITE" id="PS00150">
    <property type="entry name" value="ACYLPHOSPHATASE_1"/>
    <property type="match status" value="1"/>
</dbReference>
<dbReference type="PANTHER" id="PTHR47268">
    <property type="entry name" value="ACYLPHOSPHATASE"/>
    <property type="match status" value="1"/>
</dbReference>
<evidence type="ECO:0000256" key="7">
    <source>
        <dbReference type="RuleBase" id="RU004168"/>
    </source>
</evidence>
<evidence type="ECO:0000256" key="5">
    <source>
        <dbReference type="PROSITE-ProRule" id="PRU00520"/>
    </source>
</evidence>
<dbReference type="Gene3D" id="3.30.70.100">
    <property type="match status" value="1"/>
</dbReference>
<evidence type="ECO:0000256" key="3">
    <source>
        <dbReference type="ARBA" id="ARBA00015991"/>
    </source>
</evidence>
<comment type="similarity">
    <text evidence="1 7">Belongs to the acylphosphatase family.</text>
</comment>